<dbReference type="Proteomes" id="UP000326565">
    <property type="component" value="Unassembled WGS sequence"/>
</dbReference>
<feature type="repeat" description="ANK" evidence="7">
    <location>
        <begin position="163"/>
        <end position="195"/>
    </location>
</feature>
<keyword evidence="3" id="KW-0677">Repeat</keyword>
<dbReference type="PANTHER" id="PTHR24124">
    <property type="entry name" value="ANKYRIN REPEAT FAMILY A"/>
    <property type="match status" value="1"/>
</dbReference>
<dbReference type="SUPFAM" id="SSF48403">
    <property type="entry name" value="Ankyrin repeat"/>
    <property type="match status" value="2"/>
</dbReference>
<evidence type="ECO:0000256" key="4">
    <source>
        <dbReference type="ARBA" id="ARBA00022989"/>
    </source>
</evidence>
<dbReference type="AlphaFoldDB" id="A0A5N5WJZ0"/>
<keyword evidence="2 8" id="KW-0812">Transmembrane</keyword>
<evidence type="ECO:0000256" key="5">
    <source>
        <dbReference type="ARBA" id="ARBA00023043"/>
    </source>
</evidence>
<keyword evidence="5 7" id="KW-0040">ANK repeat</keyword>
<feature type="repeat" description="ANK" evidence="7">
    <location>
        <begin position="590"/>
        <end position="622"/>
    </location>
</feature>
<feature type="transmembrane region" description="Helical" evidence="8">
    <location>
        <begin position="926"/>
        <end position="947"/>
    </location>
</feature>
<feature type="repeat" description="ANK" evidence="7">
    <location>
        <begin position="364"/>
        <end position="396"/>
    </location>
</feature>
<accession>A0A5N5WJZ0</accession>
<feature type="repeat" description="ANK" evidence="7">
    <location>
        <begin position="230"/>
        <end position="262"/>
    </location>
</feature>
<dbReference type="InterPro" id="IPR002523">
    <property type="entry name" value="MgTranspt_CorA/ZnTranspt_ZntB"/>
</dbReference>
<keyword evidence="4 8" id="KW-1133">Transmembrane helix</keyword>
<dbReference type="InterPro" id="IPR045863">
    <property type="entry name" value="CorA_TM1_TM2"/>
</dbReference>
<dbReference type="Gene3D" id="1.20.58.340">
    <property type="entry name" value="Magnesium transport protein CorA, transmembrane region"/>
    <property type="match status" value="1"/>
</dbReference>
<gene>
    <name evidence="9" type="ORF">BDV29DRAFT_162016</name>
</gene>
<evidence type="ECO:0000256" key="1">
    <source>
        <dbReference type="ARBA" id="ARBA00004141"/>
    </source>
</evidence>
<feature type="repeat" description="ANK" evidence="7">
    <location>
        <begin position="55"/>
        <end position="87"/>
    </location>
</feature>
<protein>
    <submittedName>
        <fullName evidence="9">Ankyrin repeat-containing domain protein</fullName>
    </submittedName>
</protein>
<dbReference type="EMBL" id="ML732370">
    <property type="protein sequence ID" value="KAB8068856.1"/>
    <property type="molecule type" value="Genomic_DNA"/>
</dbReference>
<feature type="repeat" description="ANK" evidence="7">
    <location>
        <begin position="297"/>
        <end position="329"/>
    </location>
</feature>
<feature type="repeat" description="ANK" evidence="7">
    <location>
        <begin position="196"/>
        <end position="229"/>
    </location>
</feature>
<proteinExistence type="predicted"/>
<evidence type="ECO:0000256" key="8">
    <source>
        <dbReference type="SAM" id="Phobius"/>
    </source>
</evidence>
<dbReference type="Pfam" id="PF12796">
    <property type="entry name" value="Ank_2"/>
    <property type="match status" value="4"/>
</dbReference>
<sequence>MDRIEKLLEDDTLTPNFFINGLSPLVVAARMPTEPRLLEALLQHGQIDVNMTDCEGRSALSYAAEFQQVQSLKSLLGKGAKHDLQDSGGRTPLSWAAAAGEPDHFLPDTKEVIQQLLAAGADVNAEDWKKRTPIAWATIKCNKGTTELLLSVDNLNADIPDTDGRTPLSHAAELGLGEIIQLLLIWNAGINLEDKLGRTPLFWATKKGHQTIVSKLLASAGVDVDYPDSDGRTPLSHAAELGLAGIVQLLLDSNADTNLEDKLGRTPLLWATRKGHETIISKLLASAGVDVDRPDKEGRVALSYAADLGYASIVQALVNANAHVNSEDNTRRTPLVWATVMHRANVVQILLASGLVDLVHQDSDGRTAIFHAASLGYEDIMELLMQNDANAFCTDKEGHTPFWALLRTRSRRQKYGPQQNPFQIIDLVMLLPNPDVKDQDGRTLLSWTAERGDEAMAQALVQRDGNPNIRDSGQWAAAQHSYLNGTDPADVVIFRKTPLIWALENKKESIVQLLKDIDRDSLHLLLRETSIIGERKALVLVRALIGKGYNINRTDAEGKTPLHLACTMADDQFASALTSGRAHLNIQDNSCKSPLQYALMEKRVNTVRELLKHGADIKPIPSDLWLALRNKASDYVQLSQMPSGQKHAMELITVMEKGPWIPSAGERRLCLHSKESVSWSRLHIESGFQGCGTEYFCYRTLSSAKYDGYVASHMAVSFPFKNQHGSAKVRHFWGIEWAVKQTEESPAYGFVSTLSSSWVPENVHEFCKEFLEEIRQQWRGICLEAMKNIEDIRSQQLILRGRSRQLIDELARITMRRTELRRGLQQHVVGLRRAIETDTMIKVEEKPCLAEMIQDIDISTMAVLDDVEKSVRELLQIEFAWVSINEAASTKRLSWITFIFVPLMFVSSLFGMNVDILRNSPDWRWYLLFSALSFLLTVAIGLAFSLLG</sequence>
<dbReference type="GO" id="GO:0010468">
    <property type="term" value="P:regulation of gene expression"/>
    <property type="evidence" value="ECO:0007669"/>
    <property type="project" value="TreeGrafter"/>
</dbReference>
<dbReference type="Pfam" id="PF00023">
    <property type="entry name" value="Ank"/>
    <property type="match status" value="2"/>
</dbReference>
<feature type="repeat" description="ANK" evidence="7">
    <location>
        <begin position="88"/>
        <end position="128"/>
    </location>
</feature>
<dbReference type="OrthoDB" id="194358at2759"/>
<dbReference type="InterPro" id="IPR036770">
    <property type="entry name" value="Ankyrin_rpt-contain_sf"/>
</dbReference>
<keyword evidence="6 8" id="KW-0472">Membrane</keyword>
<evidence type="ECO:0000256" key="6">
    <source>
        <dbReference type="ARBA" id="ARBA00023136"/>
    </source>
</evidence>
<dbReference type="Gene3D" id="1.25.40.20">
    <property type="entry name" value="Ankyrin repeat-containing domain"/>
    <property type="match status" value="5"/>
</dbReference>
<reference evidence="9 10" key="1">
    <citation type="submission" date="2019-04" db="EMBL/GenBank/DDBJ databases">
        <title>Friends and foes A comparative genomics study of 23 Aspergillus species from section Flavi.</title>
        <authorList>
            <consortium name="DOE Joint Genome Institute"/>
            <person name="Kjaerbolling I."/>
            <person name="Vesth T."/>
            <person name="Frisvad J.C."/>
            <person name="Nybo J.L."/>
            <person name="Theobald S."/>
            <person name="Kildgaard S."/>
            <person name="Isbrandt T."/>
            <person name="Kuo A."/>
            <person name="Sato A."/>
            <person name="Lyhne E.K."/>
            <person name="Kogle M.E."/>
            <person name="Wiebenga A."/>
            <person name="Kun R.S."/>
            <person name="Lubbers R.J."/>
            <person name="Makela M.R."/>
            <person name="Barry K."/>
            <person name="Chovatia M."/>
            <person name="Clum A."/>
            <person name="Daum C."/>
            <person name="Haridas S."/>
            <person name="He G."/>
            <person name="LaButti K."/>
            <person name="Lipzen A."/>
            <person name="Mondo S."/>
            <person name="Riley R."/>
            <person name="Salamov A."/>
            <person name="Simmons B.A."/>
            <person name="Magnuson J.K."/>
            <person name="Henrissat B."/>
            <person name="Mortensen U.H."/>
            <person name="Larsen T.O."/>
            <person name="Devries R.P."/>
            <person name="Grigoriev I.V."/>
            <person name="Machida M."/>
            <person name="Baker S.E."/>
            <person name="Andersen M.R."/>
        </authorList>
    </citation>
    <scope>NUCLEOTIDE SEQUENCE [LARGE SCALE GENOMIC DNA]</scope>
    <source>
        <strain evidence="9 10">CBS 151.66</strain>
    </source>
</reference>
<feature type="repeat" description="ANK" evidence="7">
    <location>
        <begin position="263"/>
        <end position="296"/>
    </location>
</feature>
<evidence type="ECO:0000313" key="9">
    <source>
        <dbReference type="EMBL" id="KAB8068856.1"/>
    </source>
</evidence>
<evidence type="ECO:0000256" key="7">
    <source>
        <dbReference type="PROSITE-ProRule" id="PRU00023"/>
    </source>
</evidence>
<dbReference type="PROSITE" id="PS50088">
    <property type="entry name" value="ANK_REPEAT"/>
    <property type="match status" value="11"/>
</dbReference>
<feature type="repeat" description="ANK" evidence="7">
    <location>
        <begin position="440"/>
        <end position="472"/>
    </location>
</feature>
<evidence type="ECO:0000256" key="3">
    <source>
        <dbReference type="ARBA" id="ARBA00022737"/>
    </source>
</evidence>
<dbReference type="InterPro" id="IPR002110">
    <property type="entry name" value="Ankyrin_rpt"/>
</dbReference>
<feature type="transmembrane region" description="Helical" evidence="8">
    <location>
        <begin position="893"/>
        <end position="914"/>
    </location>
</feature>
<keyword evidence="10" id="KW-1185">Reference proteome</keyword>
<dbReference type="PROSITE" id="PS50297">
    <property type="entry name" value="ANK_REP_REGION"/>
    <property type="match status" value="8"/>
</dbReference>
<dbReference type="SUPFAM" id="SSF144083">
    <property type="entry name" value="Magnesium transport protein CorA, transmembrane region"/>
    <property type="match status" value="1"/>
</dbReference>
<dbReference type="Pfam" id="PF01544">
    <property type="entry name" value="CorA"/>
    <property type="match status" value="1"/>
</dbReference>
<dbReference type="GO" id="GO:0046873">
    <property type="term" value="F:metal ion transmembrane transporter activity"/>
    <property type="evidence" value="ECO:0007669"/>
    <property type="project" value="InterPro"/>
</dbReference>
<dbReference type="GO" id="GO:0005634">
    <property type="term" value="C:nucleus"/>
    <property type="evidence" value="ECO:0007669"/>
    <property type="project" value="TreeGrafter"/>
</dbReference>
<name>A0A5N5WJZ0_9EURO</name>
<evidence type="ECO:0000256" key="2">
    <source>
        <dbReference type="ARBA" id="ARBA00022692"/>
    </source>
</evidence>
<dbReference type="SMART" id="SM00248">
    <property type="entry name" value="ANK"/>
    <property type="match status" value="15"/>
</dbReference>
<comment type="subcellular location">
    <subcellularLocation>
        <location evidence="1">Membrane</location>
        <topology evidence="1">Multi-pass membrane protein</topology>
    </subcellularLocation>
</comment>
<evidence type="ECO:0000313" key="10">
    <source>
        <dbReference type="Proteomes" id="UP000326565"/>
    </source>
</evidence>
<organism evidence="9 10">
    <name type="scientific">Aspergillus leporis</name>
    <dbReference type="NCBI Taxonomy" id="41062"/>
    <lineage>
        <taxon>Eukaryota</taxon>
        <taxon>Fungi</taxon>
        <taxon>Dikarya</taxon>
        <taxon>Ascomycota</taxon>
        <taxon>Pezizomycotina</taxon>
        <taxon>Eurotiomycetes</taxon>
        <taxon>Eurotiomycetidae</taxon>
        <taxon>Eurotiales</taxon>
        <taxon>Aspergillaceae</taxon>
        <taxon>Aspergillus</taxon>
        <taxon>Aspergillus subgen. Circumdati</taxon>
    </lineage>
</organism>
<feature type="repeat" description="ANK" evidence="7">
    <location>
        <begin position="557"/>
        <end position="589"/>
    </location>
</feature>
<dbReference type="PANTHER" id="PTHR24124:SF14">
    <property type="entry name" value="CHROMOSOME UNDETERMINED SCAFFOLD_25, WHOLE GENOME SHOTGUN SEQUENCE"/>
    <property type="match status" value="1"/>
</dbReference>
<dbReference type="GO" id="GO:0016020">
    <property type="term" value="C:membrane"/>
    <property type="evidence" value="ECO:0007669"/>
    <property type="project" value="UniProtKB-SubCell"/>
</dbReference>